<dbReference type="PANTHER" id="PTHR47827">
    <property type="entry name" value="AHD DOMAIN-CONTAINING PROTEIN"/>
    <property type="match status" value="1"/>
</dbReference>
<dbReference type="Gene3D" id="2.60.40.1970">
    <property type="entry name" value="YEATS domain"/>
    <property type="match status" value="1"/>
</dbReference>
<keyword evidence="1 2" id="KW-0539">Nucleus</keyword>
<dbReference type="Pfam" id="PF17793">
    <property type="entry name" value="AHD"/>
    <property type="match status" value="1"/>
</dbReference>
<keyword evidence="6" id="KW-1185">Reference proteome</keyword>
<feature type="compositionally biased region" description="Basic and acidic residues" evidence="3">
    <location>
        <begin position="325"/>
        <end position="341"/>
    </location>
</feature>
<evidence type="ECO:0000256" key="1">
    <source>
        <dbReference type="ARBA" id="ARBA00023242"/>
    </source>
</evidence>
<dbReference type="OrthoDB" id="10053467at2759"/>
<gene>
    <name evidence="5" type="ORF">BIW11_06565</name>
</gene>
<accession>A0A1V9XXK1</accession>
<dbReference type="STRING" id="418985.A0A1V9XXK1"/>
<dbReference type="Gene3D" id="1.20.1270.290">
    <property type="match status" value="1"/>
</dbReference>
<protein>
    <recommendedName>
        <fullName evidence="4">YEATS domain-containing protein</fullName>
    </recommendedName>
</protein>
<dbReference type="InterPro" id="IPR040930">
    <property type="entry name" value="AF-9_AHD"/>
</dbReference>
<feature type="domain" description="YEATS" evidence="4">
    <location>
        <begin position="1"/>
        <end position="137"/>
    </location>
</feature>
<feature type="compositionally biased region" description="Low complexity" evidence="3">
    <location>
        <begin position="475"/>
        <end position="493"/>
    </location>
</feature>
<dbReference type="GO" id="GO:0008023">
    <property type="term" value="C:transcription elongation factor complex"/>
    <property type="evidence" value="ECO:0007669"/>
    <property type="project" value="TreeGrafter"/>
</dbReference>
<evidence type="ECO:0000256" key="3">
    <source>
        <dbReference type="SAM" id="MobiDB-lite"/>
    </source>
</evidence>
<dbReference type="InterPro" id="IPR052790">
    <property type="entry name" value="YEATS_domain"/>
</dbReference>
<feature type="compositionally biased region" description="Polar residues" evidence="3">
    <location>
        <begin position="306"/>
        <end position="324"/>
    </location>
</feature>
<comment type="caution">
    <text evidence="5">The sequence shown here is derived from an EMBL/GenBank/DDBJ whole genome shotgun (WGS) entry which is preliminary data.</text>
</comment>
<reference evidence="5 6" key="1">
    <citation type="journal article" date="2017" name="Gigascience">
        <title>Draft genome of the honey bee ectoparasitic mite, Tropilaelaps mercedesae, is shaped by the parasitic life history.</title>
        <authorList>
            <person name="Dong X."/>
            <person name="Armstrong S.D."/>
            <person name="Xia D."/>
            <person name="Makepeace B.L."/>
            <person name="Darby A.C."/>
            <person name="Kadowaki T."/>
        </authorList>
    </citation>
    <scope>NUCLEOTIDE SEQUENCE [LARGE SCALE GENOMIC DNA]</scope>
    <source>
        <strain evidence="5">Wuxi-XJTLU</strain>
    </source>
</reference>
<dbReference type="AlphaFoldDB" id="A0A1V9XXK1"/>
<evidence type="ECO:0000256" key="2">
    <source>
        <dbReference type="PROSITE-ProRule" id="PRU00376"/>
    </source>
</evidence>
<name>A0A1V9XXK1_9ACAR</name>
<dbReference type="Proteomes" id="UP000192247">
    <property type="component" value="Unassembled WGS sequence"/>
</dbReference>
<dbReference type="EMBL" id="MNPL01002536">
    <property type="protein sequence ID" value="OQR78189.1"/>
    <property type="molecule type" value="Genomic_DNA"/>
</dbReference>
<feature type="region of interest" description="Disordered" evidence="3">
    <location>
        <begin position="134"/>
        <end position="176"/>
    </location>
</feature>
<dbReference type="GO" id="GO:0045893">
    <property type="term" value="P:positive regulation of DNA-templated transcription"/>
    <property type="evidence" value="ECO:0007669"/>
    <property type="project" value="TreeGrafter"/>
</dbReference>
<organism evidence="5 6">
    <name type="scientific">Tropilaelaps mercedesae</name>
    <dbReference type="NCBI Taxonomy" id="418985"/>
    <lineage>
        <taxon>Eukaryota</taxon>
        <taxon>Metazoa</taxon>
        <taxon>Ecdysozoa</taxon>
        <taxon>Arthropoda</taxon>
        <taxon>Chelicerata</taxon>
        <taxon>Arachnida</taxon>
        <taxon>Acari</taxon>
        <taxon>Parasitiformes</taxon>
        <taxon>Mesostigmata</taxon>
        <taxon>Gamasina</taxon>
        <taxon>Dermanyssoidea</taxon>
        <taxon>Laelapidae</taxon>
        <taxon>Tropilaelaps</taxon>
    </lineage>
</organism>
<feature type="region of interest" description="Disordered" evidence="3">
    <location>
        <begin position="199"/>
        <end position="514"/>
    </location>
</feature>
<dbReference type="InterPro" id="IPR055129">
    <property type="entry name" value="YEATS_dom"/>
</dbReference>
<evidence type="ECO:0000313" key="5">
    <source>
        <dbReference type="EMBL" id="OQR78189.1"/>
    </source>
</evidence>
<dbReference type="Pfam" id="PF03366">
    <property type="entry name" value="YEATS"/>
    <property type="match status" value="1"/>
</dbReference>
<feature type="compositionally biased region" description="Basic and acidic residues" evidence="3">
    <location>
        <begin position="442"/>
        <end position="463"/>
    </location>
</feature>
<dbReference type="InParanoid" id="A0A1V9XXK1"/>
<evidence type="ECO:0000259" key="4">
    <source>
        <dbReference type="PROSITE" id="PS51037"/>
    </source>
</evidence>
<dbReference type="PROSITE" id="PS51037">
    <property type="entry name" value="YEATS"/>
    <property type="match status" value="1"/>
</dbReference>
<dbReference type="CDD" id="cd16906">
    <property type="entry name" value="YEATS_AF-9_like"/>
    <property type="match status" value="1"/>
</dbReference>
<feature type="compositionally biased region" description="Basic and acidic residues" evidence="3">
    <location>
        <begin position="372"/>
        <end position="381"/>
    </location>
</feature>
<feature type="compositionally biased region" description="Basic and acidic residues" evidence="3">
    <location>
        <begin position="211"/>
        <end position="305"/>
    </location>
</feature>
<sequence length="592" mass="65803">MMYGRSVEVKIELGHKAILKEQATAEGYTHDWTVFVKGPEGCKIENFVEKVIFLLHESFPKSKRTIREPPFQVTESGYAGFNMPIWVYFKTKEEPKKIEFVYDLYLSLDGKPINNIRCEKLTFHNPPDDFCQKLLKGGGSIKQPAASPNKKPSGPQTPPEKRSPQQPQGQSGVSAAKPFTDLFGAPIVKEAKSAVAPLTQDVKKDKKKDKRNKEYKKDKKDKDGRSRDKDKETVVAREEKASSGKDSNRDKEKDGGKSDKERDKSDAKTDQERDKVKESSKEKDRTSAKDFKDKESTTKPKESGNSKKTTAASVRSSQSPPSTTEVKKEDVKSREDRKRPLDVSPSGGNSERDKEKTGSDEKDIKKKKKSSSHKDAPDVKKPRLVQDPSSGLSESLKAKRSKSRSKESLASSSPLVESNDDMDLSFTPSPSETKIALPPPSSERKKSAQKDKSASPAERKEVRAPPPSSSRSKKTASSSSSPSPMHPINSNSNSKKKSSGKQALQQQPIGALASMMMEMDAEIVSSPEPEERRRDKLSVLKVKILKLSDDKLQQVVDLIEETGKFELSNDSFDFNLGQIDTLTISRIQQLIS</sequence>
<comment type="subcellular location">
    <subcellularLocation>
        <location evidence="2">Nucleus</location>
    </subcellularLocation>
</comment>
<evidence type="ECO:0000313" key="6">
    <source>
        <dbReference type="Proteomes" id="UP000192247"/>
    </source>
</evidence>
<proteinExistence type="predicted"/>
<feature type="compositionally biased region" description="Basic and acidic residues" evidence="3">
    <location>
        <begin position="350"/>
        <end position="364"/>
    </location>
</feature>
<dbReference type="GO" id="GO:0003682">
    <property type="term" value="F:chromatin binding"/>
    <property type="evidence" value="ECO:0007669"/>
    <property type="project" value="TreeGrafter"/>
</dbReference>
<dbReference type="PANTHER" id="PTHR47827:SF3">
    <property type="entry name" value="AF-9 ANC1 HOMOLOGY DOMAIN-CONTAINING PROTEIN"/>
    <property type="match status" value="1"/>
</dbReference>
<dbReference type="InterPro" id="IPR038704">
    <property type="entry name" value="YEAST_sf"/>
</dbReference>